<reference evidence="2" key="1">
    <citation type="submission" date="2023-03" db="EMBL/GenBank/DDBJ databases">
        <title>Massive genome expansion in bonnet fungi (Mycena s.s.) driven by repeated elements and novel gene families across ecological guilds.</title>
        <authorList>
            <consortium name="Lawrence Berkeley National Laboratory"/>
            <person name="Harder C.B."/>
            <person name="Miyauchi S."/>
            <person name="Viragh M."/>
            <person name="Kuo A."/>
            <person name="Thoen E."/>
            <person name="Andreopoulos B."/>
            <person name="Lu D."/>
            <person name="Skrede I."/>
            <person name="Drula E."/>
            <person name="Henrissat B."/>
            <person name="Morin E."/>
            <person name="Kohler A."/>
            <person name="Barry K."/>
            <person name="LaButti K."/>
            <person name="Morin E."/>
            <person name="Salamov A."/>
            <person name="Lipzen A."/>
            <person name="Mereny Z."/>
            <person name="Hegedus B."/>
            <person name="Baldrian P."/>
            <person name="Stursova M."/>
            <person name="Weitz H."/>
            <person name="Taylor A."/>
            <person name="Grigoriev I.V."/>
            <person name="Nagy L.G."/>
            <person name="Martin F."/>
            <person name="Kauserud H."/>
        </authorList>
    </citation>
    <scope>NUCLEOTIDE SEQUENCE</scope>
    <source>
        <strain evidence="2">CBHHK002</strain>
    </source>
</reference>
<evidence type="ECO:0000313" key="3">
    <source>
        <dbReference type="Proteomes" id="UP001218218"/>
    </source>
</evidence>
<keyword evidence="1" id="KW-0732">Signal</keyword>
<name>A0AAD6ZGS9_9AGAR</name>
<proteinExistence type="predicted"/>
<dbReference type="Proteomes" id="UP001218218">
    <property type="component" value="Unassembled WGS sequence"/>
</dbReference>
<sequence>MPPFSAASLNCALPLLCTLHSFLIHNLVSRTTQVASSRPSVRTHRGSLHAEQGMWDALGKLRQDPRTPRVVEPRAPSVSPSSSILRLLQLRGAGACRARRCASERRSGCKTPVDDRTEEMVVQNLPEVPASATVRLGICARGGAYERCVFQASPTRLAQDFRRGCILRRLQIGMVRLRRGRCGRFHARRRRPE</sequence>
<evidence type="ECO:0000256" key="1">
    <source>
        <dbReference type="SAM" id="SignalP"/>
    </source>
</evidence>
<dbReference type="EMBL" id="JARIHO010000052">
    <property type="protein sequence ID" value="KAJ7321029.1"/>
    <property type="molecule type" value="Genomic_DNA"/>
</dbReference>
<evidence type="ECO:0000313" key="2">
    <source>
        <dbReference type="EMBL" id="KAJ7321029.1"/>
    </source>
</evidence>
<gene>
    <name evidence="2" type="ORF">DFH08DRAFT_385381</name>
</gene>
<keyword evidence="3" id="KW-1185">Reference proteome</keyword>
<comment type="caution">
    <text evidence="2">The sequence shown here is derived from an EMBL/GenBank/DDBJ whole genome shotgun (WGS) entry which is preliminary data.</text>
</comment>
<dbReference type="AlphaFoldDB" id="A0AAD6ZGS9"/>
<feature type="signal peptide" evidence="1">
    <location>
        <begin position="1"/>
        <end position="29"/>
    </location>
</feature>
<organism evidence="2 3">
    <name type="scientific">Mycena albidolilacea</name>
    <dbReference type="NCBI Taxonomy" id="1033008"/>
    <lineage>
        <taxon>Eukaryota</taxon>
        <taxon>Fungi</taxon>
        <taxon>Dikarya</taxon>
        <taxon>Basidiomycota</taxon>
        <taxon>Agaricomycotina</taxon>
        <taxon>Agaricomycetes</taxon>
        <taxon>Agaricomycetidae</taxon>
        <taxon>Agaricales</taxon>
        <taxon>Marasmiineae</taxon>
        <taxon>Mycenaceae</taxon>
        <taxon>Mycena</taxon>
    </lineage>
</organism>
<feature type="chain" id="PRO_5042160736" evidence="1">
    <location>
        <begin position="30"/>
        <end position="193"/>
    </location>
</feature>
<protein>
    <submittedName>
        <fullName evidence="2">Uncharacterized protein</fullName>
    </submittedName>
</protein>
<accession>A0AAD6ZGS9</accession>